<keyword evidence="1" id="KW-0732">Signal</keyword>
<accession>A0A2T0WGC8</accession>
<reference evidence="4 5" key="1">
    <citation type="submission" date="2018-03" db="EMBL/GenBank/DDBJ databases">
        <title>Genomic Encyclopedia of Archaeal and Bacterial Type Strains, Phase II (KMG-II): from individual species to whole genera.</title>
        <authorList>
            <person name="Goeker M."/>
        </authorList>
    </citation>
    <scope>NUCLEOTIDE SEQUENCE [LARGE SCALE GENOMIC DNA]</scope>
    <source>
        <strain evidence="4 5">DSM 27929</strain>
    </source>
</reference>
<evidence type="ECO:0000259" key="2">
    <source>
        <dbReference type="Pfam" id="PF10091"/>
    </source>
</evidence>
<dbReference type="OrthoDB" id="5937621at2"/>
<dbReference type="AlphaFoldDB" id="A0A2T0WGC8"/>
<comment type="caution">
    <text evidence="4">The sequence shown here is derived from an EMBL/GenBank/DDBJ whole genome shotgun (WGS) entry which is preliminary data.</text>
</comment>
<dbReference type="RefSeq" id="WP_106134931.1">
    <property type="nucleotide sequence ID" value="NZ_PVTR01000011.1"/>
</dbReference>
<feature type="domain" description="SbsA Ig-like" evidence="3">
    <location>
        <begin position="51"/>
        <end position="134"/>
    </location>
</feature>
<protein>
    <recommendedName>
        <fullName evidence="6">Glycoamylase-like domain-containing protein</fullName>
    </recommendedName>
</protein>
<dbReference type="Proteomes" id="UP000238157">
    <property type="component" value="Unassembled WGS sequence"/>
</dbReference>
<dbReference type="EMBL" id="PVTR01000011">
    <property type="protein sequence ID" value="PRY85763.1"/>
    <property type="molecule type" value="Genomic_DNA"/>
</dbReference>
<evidence type="ECO:0000313" key="5">
    <source>
        <dbReference type="Proteomes" id="UP000238157"/>
    </source>
</evidence>
<evidence type="ECO:0008006" key="6">
    <source>
        <dbReference type="Google" id="ProtNLM"/>
    </source>
</evidence>
<keyword evidence="5" id="KW-1185">Reference proteome</keyword>
<dbReference type="Pfam" id="PF13205">
    <property type="entry name" value="Big_5"/>
    <property type="match status" value="2"/>
</dbReference>
<gene>
    <name evidence="4" type="ORF">CLW00_111106</name>
</gene>
<dbReference type="Gene3D" id="1.50.10.140">
    <property type="match status" value="1"/>
</dbReference>
<evidence type="ECO:0000313" key="4">
    <source>
        <dbReference type="EMBL" id="PRY85763.1"/>
    </source>
</evidence>
<dbReference type="InterPro" id="IPR032812">
    <property type="entry name" value="SbsA_Ig"/>
</dbReference>
<dbReference type="InterPro" id="IPR019282">
    <property type="entry name" value="Glycoamylase-like_cons_dom"/>
</dbReference>
<dbReference type="PROSITE" id="PS51257">
    <property type="entry name" value="PROKAR_LIPOPROTEIN"/>
    <property type="match status" value="1"/>
</dbReference>
<evidence type="ECO:0000256" key="1">
    <source>
        <dbReference type="ARBA" id="ARBA00022729"/>
    </source>
</evidence>
<feature type="domain" description="Glycoamylase-like" evidence="2">
    <location>
        <begin position="425"/>
        <end position="638"/>
    </location>
</feature>
<dbReference type="Pfam" id="PF10091">
    <property type="entry name" value="Glycoamylase"/>
    <property type="match status" value="1"/>
</dbReference>
<evidence type="ECO:0000259" key="3">
    <source>
        <dbReference type="Pfam" id="PF13205"/>
    </source>
</evidence>
<proteinExistence type="predicted"/>
<name>A0A2T0WGC8_9BACT</name>
<feature type="domain" description="SbsA Ig-like" evidence="3">
    <location>
        <begin position="158"/>
        <end position="241"/>
    </location>
</feature>
<organism evidence="4 5">
    <name type="scientific">Mongoliibacter ruber</name>
    <dbReference type="NCBI Taxonomy" id="1750599"/>
    <lineage>
        <taxon>Bacteria</taxon>
        <taxon>Pseudomonadati</taxon>
        <taxon>Bacteroidota</taxon>
        <taxon>Cytophagia</taxon>
        <taxon>Cytophagales</taxon>
        <taxon>Cyclobacteriaceae</taxon>
        <taxon>Mongoliibacter</taxon>
    </lineage>
</organism>
<sequence>MKLKTVICLLGILFFQSCQELEEEYSSLYIIAATIGIEEIPLQGDTLLTAPIDRPIQLEFSKPLSSVTIEDNIVLKTQGEVIPYNFNLFSNGTLISLSPSQPLKTGTLYQIQINEGLQSSLGQQTKSASLYFQTGNNPLTINKVEFIDSKKLLNGRITDVALSPNIEITFSEEVDPDQLEKMISIEGMSSGQWEVDKRATNTYNISFKDKLEHFKKYTFTISNELLGLDGAAFSGASFTFYTGAAPESVMPFMDDESLLHLVQEKTFGYFWEFGHEASGMARERNTSGNLVTTGGSGFGVMAMIVGVERGFITRDEAIKRWQKVLTFLENADRFHGAWPHWLDGNTGKTIPFSNQDDGGDLVETALLLQGLLTVRSYLSENVIEENELRERILNIYKEVEWSWYTRDQNVLYWHWSPNVNWAMNLPIQGYNECLITYILAAASPSYPISKSVYETGWARGGAMVNGSEYYGIPLPLGKDLGGPLFFAHYSYLGVDPRNLSDQYANYWEQNINHSRINQAYVMNNPKSFVGYSESNWGLTASDNENGYSAHSPLNDRGVITPTAALSSMPYTPEESLQALRFFYFQLGDRLWGEYGFYDAFNLTEDWYASSYLAIDQGPIIIMIENYRSGLLWDLMHKNEIFQKGLKELNFNY</sequence>